<sequence length="221" mass="23237">MFIKQLHARPGAGPLFTHYDEAAGSRVELSGITFTNWVDKTVNMLDGLGAEAGEVVYLDLLRTDPGHWVTAVWVAAAWQRGCSVAERNGDETALAVVGSLSQERGPVTVMCSLHPLGLGVPALPADCADYADVLTEPDMHWAEPVSPDELAWLPGITHADVARVPGSGQRRLFADPKPGWAAVSNLLVAPVLGGGSTVVVTGATAERTARIAAEERTAPVA</sequence>
<name>A0ABX7Y2C5_9ACTN</name>
<evidence type="ECO:0000313" key="2">
    <source>
        <dbReference type="Proteomes" id="UP000678513"/>
    </source>
</evidence>
<dbReference type="EMBL" id="CP072384">
    <property type="protein sequence ID" value="QUC07314.1"/>
    <property type="molecule type" value="Genomic_DNA"/>
</dbReference>
<gene>
    <name evidence="1" type="ORF">J5A65_10240</name>
</gene>
<keyword evidence="2" id="KW-1185">Reference proteome</keyword>
<evidence type="ECO:0000313" key="1">
    <source>
        <dbReference type="EMBL" id="QUC07314.1"/>
    </source>
</evidence>
<dbReference type="NCBIfam" id="TIGR03089">
    <property type="entry name" value="TIGR03089 family protein"/>
    <property type="match status" value="1"/>
</dbReference>
<proteinExistence type="predicted"/>
<evidence type="ECO:0008006" key="3">
    <source>
        <dbReference type="Google" id="ProtNLM"/>
    </source>
</evidence>
<dbReference type="InterPro" id="IPR017523">
    <property type="entry name" value="Rv3268"/>
</dbReference>
<reference evidence="1 2" key="1">
    <citation type="submission" date="2021-03" db="EMBL/GenBank/DDBJ databases">
        <title>Human Oral Microbial Genomes.</title>
        <authorList>
            <person name="Johnston C.D."/>
            <person name="Chen T."/>
            <person name="Dewhirst F.E."/>
        </authorList>
    </citation>
    <scope>NUCLEOTIDE SEQUENCE [LARGE SCALE GENOMIC DNA]</scope>
    <source>
        <strain evidence="1 2">DSMZ 100122</strain>
    </source>
</reference>
<dbReference type="RefSeq" id="WP_212321699.1">
    <property type="nucleotide sequence ID" value="NZ_AP024463.1"/>
</dbReference>
<organism evidence="1 2">
    <name type="scientific">Arachnia rubra</name>
    <dbReference type="NCBI Taxonomy" id="1547448"/>
    <lineage>
        <taxon>Bacteria</taxon>
        <taxon>Bacillati</taxon>
        <taxon>Actinomycetota</taxon>
        <taxon>Actinomycetes</taxon>
        <taxon>Propionibacteriales</taxon>
        <taxon>Propionibacteriaceae</taxon>
        <taxon>Arachnia</taxon>
    </lineage>
</organism>
<accession>A0ABX7Y2C5</accession>
<protein>
    <recommendedName>
        <fullName evidence="3">TIGR03089 family protein</fullName>
    </recommendedName>
</protein>
<dbReference type="Proteomes" id="UP000678513">
    <property type="component" value="Chromosome"/>
</dbReference>